<dbReference type="InterPro" id="IPR006758">
    <property type="entry name" value="A32L"/>
</dbReference>
<name>A0A9Q1CQ42_HOLLE</name>
<gene>
    <name evidence="1" type="ORF">HOLleu_01289</name>
</gene>
<dbReference type="AlphaFoldDB" id="A0A9Q1CQ42"/>
<organism evidence="1 2">
    <name type="scientific">Holothuria leucospilota</name>
    <name type="common">Black long sea cucumber</name>
    <name type="synonym">Mertensiothuria leucospilota</name>
    <dbReference type="NCBI Taxonomy" id="206669"/>
    <lineage>
        <taxon>Eukaryota</taxon>
        <taxon>Metazoa</taxon>
        <taxon>Echinodermata</taxon>
        <taxon>Eleutherozoa</taxon>
        <taxon>Echinozoa</taxon>
        <taxon>Holothuroidea</taxon>
        <taxon>Aspidochirotacea</taxon>
        <taxon>Aspidochirotida</taxon>
        <taxon>Holothuriidae</taxon>
        <taxon>Holothuria</taxon>
    </lineage>
</organism>
<dbReference type="EMBL" id="JAIZAY010000001">
    <property type="protein sequence ID" value="KAJ8048818.1"/>
    <property type="molecule type" value="Genomic_DNA"/>
</dbReference>
<accession>A0A9Q1CQ42</accession>
<evidence type="ECO:0000313" key="2">
    <source>
        <dbReference type="Proteomes" id="UP001152320"/>
    </source>
</evidence>
<dbReference type="Proteomes" id="UP001152320">
    <property type="component" value="Chromosome 1"/>
</dbReference>
<dbReference type="Pfam" id="PF04665">
    <property type="entry name" value="Pox_A32"/>
    <property type="match status" value="1"/>
</dbReference>
<dbReference type="OrthoDB" id="5976864at2759"/>
<comment type="caution">
    <text evidence="1">The sequence shown here is derived from an EMBL/GenBank/DDBJ whole genome shotgun (WGS) entry which is preliminary data.</text>
</comment>
<protein>
    <submittedName>
        <fullName evidence="1">Uncharacterized protein</fullName>
    </submittedName>
</protein>
<sequence>MDPRLQHPFTCVIAGPTQCGKTVFLNRFLSHTKTLIKDPPEVILWFYGEYQCLYDHLKQSLGETIRFIEGVPQSFEDLIDTSKRNLIILDDLMSETANDKKISNLFTKGSHHKNLSVILVSQNLFHQGKESRTISLNAHYLILFKNPRDASQIAYLARQMFPEKPKYLQEAYKDATSKPYGYLFIDLKSNTPDNFRLRTQIFPGETQYAYVKK</sequence>
<keyword evidence="2" id="KW-1185">Reference proteome</keyword>
<reference evidence="1" key="1">
    <citation type="submission" date="2021-10" db="EMBL/GenBank/DDBJ databases">
        <title>Tropical sea cucumber genome reveals ecological adaptation and Cuvierian tubules defense mechanism.</title>
        <authorList>
            <person name="Chen T."/>
        </authorList>
    </citation>
    <scope>NUCLEOTIDE SEQUENCE</scope>
    <source>
        <strain evidence="1">Nanhai2018</strain>
        <tissue evidence="1">Muscle</tissue>
    </source>
</reference>
<dbReference type="SUPFAM" id="SSF52540">
    <property type="entry name" value="P-loop containing nucleoside triphosphate hydrolases"/>
    <property type="match status" value="1"/>
</dbReference>
<proteinExistence type="predicted"/>
<dbReference type="InterPro" id="IPR027417">
    <property type="entry name" value="P-loop_NTPase"/>
</dbReference>
<dbReference type="Gene3D" id="3.40.50.300">
    <property type="entry name" value="P-loop containing nucleotide triphosphate hydrolases"/>
    <property type="match status" value="1"/>
</dbReference>
<evidence type="ECO:0000313" key="1">
    <source>
        <dbReference type="EMBL" id="KAJ8048818.1"/>
    </source>
</evidence>